<feature type="domain" description="N-acetyltransferase" evidence="4">
    <location>
        <begin position="8"/>
        <end position="173"/>
    </location>
</feature>
<keyword evidence="2" id="KW-0012">Acyltransferase</keyword>
<dbReference type="EMBL" id="CP071182">
    <property type="protein sequence ID" value="QSO45629.1"/>
    <property type="molecule type" value="Genomic_DNA"/>
</dbReference>
<evidence type="ECO:0000256" key="2">
    <source>
        <dbReference type="ARBA" id="ARBA00023315"/>
    </source>
</evidence>
<proteinExistence type="inferred from homology"/>
<dbReference type="PANTHER" id="PTHR43792">
    <property type="entry name" value="GNAT FAMILY, PUTATIVE (AFU_ORTHOLOGUE AFUA_3G00765)-RELATED-RELATED"/>
    <property type="match status" value="1"/>
</dbReference>
<dbReference type="PANTHER" id="PTHR43792:SF8">
    <property type="entry name" value="[RIBOSOMAL PROTEIN US5]-ALANINE N-ACETYLTRANSFERASE"/>
    <property type="match status" value="1"/>
</dbReference>
<dbReference type="AlphaFoldDB" id="A0A9X7VVZ4"/>
<comment type="similarity">
    <text evidence="3">Belongs to the acetyltransferase family. RimJ subfamily.</text>
</comment>
<dbReference type="InterPro" id="IPR051531">
    <property type="entry name" value="N-acetyltransferase"/>
</dbReference>
<sequence>MRQDSERIYIRRLEMDDLEALLDLRVRNRHFLKAFEPVTLDSHYTLEGQQEILQKVQHNWETGSGYGFGIFLNNEDRLIGRVSLSNVVRGAWESCTMGYFLDEHSNGQGFTTEAVRLAIGFAFGTAKLHRVQAAVMPRNVSSIRVLNKVGLRYDGFSEFYLKINGVWEDHNLYSITQERGHS</sequence>
<accession>A0A9X7VVZ4</accession>
<dbReference type="Gene3D" id="3.40.630.30">
    <property type="match status" value="1"/>
</dbReference>
<evidence type="ECO:0000313" key="6">
    <source>
        <dbReference type="Proteomes" id="UP000663505"/>
    </source>
</evidence>
<organism evidence="5 6">
    <name type="scientific">Alicyclobacillus mengziensis</name>
    <dbReference type="NCBI Taxonomy" id="2931921"/>
    <lineage>
        <taxon>Bacteria</taxon>
        <taxon>Bacillati</taxon>
        <taxon>Bacillota</taxon>
        <taxon>Bacilli</taxon>
        <taxon>Bacillales</taxon>
        <taxon>Alicyclobacillaceae</taxon>
        <taxon>Alicyclobacillus</taxon>
    </lineage>
</organism>
<keyword evidence="6" id="KW-1185">Reference proteome</keyword>
<evidence type="ECO:0000256" key="1">
    <source>
        <dbReference type="ARBA" id="ARBA00022679"/>
    </source>
</evidence>
<dbReference type="RefSeq" id="WP_206654998.1">
    <property type="nucleotide sequence ID" value="NZ_CP071182.1"/>
</dbReference>
<dbReference type="InterPro" id="IPR000182">
    <property type="entry name" value="GNAT_dom"/>
</dbReference>
<dbReference type="KEGG" id="afx:JZ786_13795"/>
<dbReference type="Proteomes" id="UP000663505">
    <property type="component" value="Chromosome"/>
</dbReference>
<dbReference type="GO" id="GO:0008999">
    <property type="term" value="F:protein-N-terminal-alanine acetyltransferase activity"/>
    <property type="evidence" value="ECO:0007669"/>
    <property type="project" value="TreeGrafter"/>
</dbReference>
<evidence type="ECO:0000256" key="3">
    <source>
        <dbReference type="ARBA" id="ARBA00038502"/>
    </source>
</evidence>
<evidence type="ECO:0000313" key="5">
    <source>
        <dbReference type="EMBL" id="QSO45629.1"/>
    </source>
</evidence>
<gene>
    <name evidence="5" type="ORF">JZ786_13795</name>
</gene>
<dbReference type="Pfam" id="PF13302">
    <property type="entry name" value="Acetyltransf_3"/>
    <property type="match status" value="1"/>
</dbReference>
<dbReference type="GO" id="GO:0005737">
    <property type="term" value="C:cytoplasm"/>
    <property type="evidence" value="ECO:0007669"/>
    <property type="project" value="TreeGrafter"/>
</dbReference>
<evidence type="ECO:0000259" key="4">
    <source>
        <dbReference type="PROSITE" id="PS51186"/>
    </source>
</evidence>
<dbReference type="PROSITE" id="PS51186">
    <property type="entry name" value="GNAT"/>
    <property type="match status" value="1"/>
</dbReference>
<dbReference type="InterPro" id="IPR016181">
    <property type="entry name" value="Acyl_CoA_acyltransferase"/>
</dbReference>
<keyword evidence="1" id="KW-0808">Transferase</keyword>
<protein>
    <submittedName>
        <fullName evidence="5">GNAT family N-acetyltransferase</fullName>
    </submittedName>
</protein>
<dbReference type="SUPFAM" id="SSF55729">
    <property type="entry name" value="Acyl-CoA N-acyltransferases (Nat)"/>
    <property type="match status" value="1"/>
</dbReference>
<reference evidence="5 6" key="1">
    <citation type="submission" date="2021-02" db="EMBL/GenBank/DDBJ databases">
        <title>Alicyclobacillus curvatus sp. nov. and Alicyclobacillus mengziensis sp. nov., two acidophilic bacteria isolated from acid mine drainage.</title>
        <authorList>
            <person name="Huang Y."/>
        </authorList>
    </citation>
    <scope>NUCLEOTIDE SEQUENCE [LARGE SCALE GENOMIC DNA]</scope>
    <source>
        <strain evidence="5 6">S30H14</strain>
    </source>
</reference>
<name>A0A9X7VVZ4_9BACL</name>